<dbReference type="InterPro" id="IPR003646">
    <property type="entry name" value="SH3-like_bac-type"/>
</dbReference>
<keyword evidence="1 5" id="KW-0378">Hydrolase</keyword>
<dbReference type="PANTHER" id="PTHR30404">
    <property type="entry name" value="N-ACETYLMURAMOYL-L-ALANINE AMIDASE"/>
    <property type="match status" value="1"/>
</dbReference>
<dbReference type="EMBL" id="JAHZIJ010000018">
    <property type="protein sequence ID" value="MBW7476957.1"/>
    <property type="molecule type" value="Genomic_DNA"/>
</dbReference>
<comment type="caution">
    <text evidence="5">The sequence shown here is derived from an EMBL/GenBank/DDBJ whole genome shotgun (WGS) entry which is preliminary data.</text>
</comment>
<feature type="signal peptide" evidence="3">
    <location>
        <begin position="1"/>
        <end position="21"/>
    </location>
</feature>
<keyword evidence="6" id="KW-1185">Reference proteome</keyword>
<evidence type="ECO:0000313" key="5">
    <source>
        <dbReference type="EMBL" id="MBW7476957.1"/>
    </source>
</evidence>
<evidence type="ECO:0000313" key="6">
    <source>
        <dbReference type="Proteomes" id="UP000812277"/>
    </source>
</evidence>
<dbReference type="Pfam" id="PF08239">
    <property type="entry name" value="SH3_3"/>
    <property type="match status" value="2"/>
</dbReference>
<dbReference type="InterPro" id="IPR002508">
    <property type="entry name" value="MurNAc-LAA_cat"/>
</dbReference>
<evidence type="ECO:0000256" key="1">
    <source>
        <dbReference type="ARBA" id="ARBA00022801"/>
    </source>
</evidence>
<feature type="domain" description="SH3b" evidence="4">
    <location>
        <begin position="30"/>
        <end position="92"/>
    </location>
</feature>
<protein>
    <submittedName>
        <fullName evidence="5">N-acetylmuramoyl-L-alanine amidase</fullName>
        <ecNumber evidence="5">3.5.1.28</ecNumber>
    </submittedName>
</protein>
<dbReference type="InterPro" id="IPR036028">
    <property type="entry name" value="SH3-like_dom_sf"/>
</dbReference>
<dbReference type="InterPro" id="IPR050695">
    <property type="entry name" value="N-acetylmuramoyl_amidase_3"/>
</dbReference>
<keyword evidence="3" id="KW-0732">Signal</keyword>
<dbReference type="GO" id="GO:0008745">
    <property type="term" value="F:N-acetylmuramoyl-L-alanine amidase activity"/>
    <property type="evidence" value="ECO:0007669"/>
    <property type="project" value="UniProtKB-EC"/>
</dbReference>
<dbReference type="CDD" id="cd02696">
    <property type="entry name" value="MurNAc-LAA"/>
    <property type="match status" value="1"/>
</dbReference>
<evidence type="ECO:0000256" key="2">
    <source>
        <dbReference type="ARBA" id="ARBA00023316"/>
    </source>
</evidence>
<dbReference type="Gene3D" id="2.30.30.40">
    <property type="entry name" value="SH3 Domains"/>
    <property type="match status" value="2"/>
</dbReference>
<dbReference type="EC" id="3.5.1.28" evidence="5"/>
<gene>
    <name evidence="5" type="ORF">K0T92_19755</name>
</gene>
<evidence type="ECO:0000259" key="4">
    <source>
        <dbReference type="PROSITE" id="PS51781"/>
    </source>
</evidence>
<dbReference type="Pfam" id="PF01520">
    <property type="entry name" value="Amidase_3"/>
    <property type="match status" value="1"/>
</dbReference>
<feature type="domain" description="SH3b" evidence="4">
    <location>
        <begin position="116"/>
        <end position="179"/>
    </location>
</feature>
<dbReference type="SUPFAM" id="SSF50044">
    <property type="entry name" value="SH3-domain"/>
    <property type="match status" value="1"/>
</dbReference>
<proteinExistence type="predicted"/>
<name>A0ABS7DAI9_9BACL</name>
<dbReference type="Gene3D" id="3.40.630.40">
    <property type="entry name" value="Zn-dependent exopeptidases"/>
    <property type="match status" value="1"/>
</dbReference>
<dbReference type="SMART" id="SM00646">
    <property type="entry name" value="Ami_3"/>
    <property type="match status" value="1"/>
</dbReference>
<dbReference type="PROSITE" id="PS51781">
    <property type="entry name" value="SH3B"/>
    <property type="match status" value="2"/>
</dbReference>
<accession>A0ABS7DAI9</accession>
<keyword evidence="2" id="KW-0961">Cell wall biogenesis/degradation</keyword>
<reference evidence="5 6" key="1">
    <citation type="submission" date="2021-07" db="EMBL/GenBank/DDBJ databases">
        <title>Paenibacillus radiodurans sp. nov., isolated from the southeastern edge of Tengger Desert.</title>
        <authorList>
            <person name="Zhang G."/>
        </authorList>
    </citation>
    <scope>NUCLEOTIDE SEQUENCE [LARGE SCALE GENOMIC DNA]</scope>
    <source>
        <strain evidence="5 6">DT7-4</strain>
    </source>
</reference>
<dbReference type="RefSeq" id="WP_219874206.1">
    <property type="nucleotide sequence ID" value="NZ_JAHZIJ010000018.1"/>
</dbReference>
<dbReference type="PANTHER" id="PTHR30404:SF7">
    <property type="entry name" value="CELL WALL AMIDASE LYTH-RELATED"/>
    <property type="match status" value="1"/>
</dbReference>
<feature type="chain" id="PRO_5047369828" evidence="3">
    <location>
        <begin position="22"/>
        <end position="371"/>
    </location>
</feature>
<dbReference type="Proteomes" id="UP000812277">
    <property type="component" value="Unassembled WGS sequence"/>
</dbReference>
<dbReference type="SUPFAM" id="SSF53187">
    <property type="entry name" value="Zn-dependent exopeptidases"/>
    <property type="match status" value="1"/>
</dbReference>
<sequence>MKKVVQAVLLFCLLASISGYHPDKAAASGEYTAKVFGSSINVRSEPSIEASVVGSLQNGDLVTVSSEEHGWLKVTKGKVSGWAAGYYLKKINGSGAVTASATDTVAQTPNKKKAQSDQAAVLADALRIRSGAGLNYKVLGGLSKGELVTVLAREDGWAQIRTEGGQIGWVSAQYIGAGAAGKTASGKAPSGVLAGKVIVIDPGHGGSDPGKIGTRHNTLEKELNLSTSFYLAEELRGRGAHVVMTRTKDEQKPALSDRVKTSRSAGADAFVSIHYNSSEKNTSGILTFYYSETKDESLARAVEGRLAQGIGLRSNGISYGDLHVLRENETPSTLVELGFLSNAKDEAIVRESGYQKKAAAAIANGLADYFK</sequence>
<evidence type="ECO:0000256" key="3">
    <source>
        <dbReference type="SAM" id="SignalP"/>
    </source>
</evidence>
<dbReference type="SMART" id="SM00287">
    <property type="entry name" value="SH3b"/>
    <property type="match status" value="2"/>
</dbReference>
<organism evidence="5 6">
    <name type="scientific">Paenibacillus oenotherae</name>
    <dbReference type="NCBI Taxonomy" id="1435645"/>
    <lineage>
        <taxon>Bacteria</taxon>
        <taxon>Bacillati</taxon>
        <taxon>Bacillota</taxon>
        <taxon>Bacilli</taxon>
        <taxon>Bacillales</taxon>
        <taxon>Paenibacillaceae</taxon>
        <taxon>Paenibacillus</taxon>
    </lineage>
</organism>